<organism evidence="2 3">
    <name type="scientific">Candidatus Merdiplasma excrementigallinarum</name>
    <dbReference type="NCBI Taxonomy" id="2840864"/>
    <lineage>
        <taxon>Bacteria</taxon>
        <taxon>Bacillati</taxon>
        <taxon>Bacillota</taxon>
        <taxon>Clostridia</taxon>
        <taxon>Lachnospirales</taxon>
        <taxon>Lachnospiraceae</taxon>
        <taxon>Lachnospiraceae incertae sedis</taxon>
        <taxon>Candidatus Merdiplasma</taxon>
    </lineage>
</organism>
<accession>A0A9D1NYS8</accession>
<proteinExistence type="predicted"/>
<feature type="non-terminal residue" evidence="2">
    <location>
        <position position="1"/>
    </location>
</feature>
<gene>
    <name evidence="2" type="ORF">IAC80_00775</name>
</gene>
<reference evidence="2" key="1">
    <citation type="submission" date="2020-10" db="EMBL/GenBank/DDBJ databases">
        <authorList>
            <person name="Gilroy R."/>
        </authorList>
    </citation>
    <scope>NUCLEOTIDE SEQUENCE</scope>
    <source>
        <strain evidence="2">ChiBcec6-7307</strain>
    </source>
</reference>
<sequence>MIWGGFFLRVIIGFLYSFGVPIPILLPFAGKTGIVTDSICMGMLLLGFVNKKWNDWCDCLENDLLEDLEADGYEEDDE</sequence>
<name>A0A9D1NYS8_9FIRM</name>
<feature type="transmembrane region" description="Helical" evidence="1">
    <location>
        <begin position="6"/>
        <end position="26"/>
    </location>
</feature>
<evidence type="ECO:0000313" key="3">
    <source>
        <dbReference type="Proteomes" id="UP000886889"/>
    </source>
</evidence>
<evidence type="ECO:0000313" key="2">
    <source>
        <dbReference type="EMBL" id="HIV22448.1"/>
    </source>
</evidence>
<comment type="caution">
    <text evidence="2">The sequence shown here is derived from an EMBL/GenBank/DDBJ whole genome shotgun (WGS) entry which is preliminary data.</text>
</comment>
<dbReference type="Proteomes" id="UP000886889">
    <property type="component" value="Unassembled WGS sequence"/>
</dbReference>
<reference evidence="2" key="2">
    <citation type="journal article" date="2021" name="PeerJ">
        <title>Extensive microbial diversity within the chicken gut microbiome revealed by metagenomics and culture.</title>
        <authorList>
            <person name="Gilroy R."/>
            <person name="Ravi A."/>
            <person name="Getino M."/>
            <person name="Pursley I."/>
            <person name="Horton D.L."/>
            <person name="Alikhan N.F."/>
            <person name="Baker D."/>
            <person name="Gharbi K."/>
            <person name="Hall N."/>
            <person name="Watson M."/>
            <person name="Adriaenssens E.M."/>
            <person name="Foster-Nyarko E."/>
            <person name="Jarju S."/>
            <person name="Secka A."/>
            <person name="Antonio M."/>
            <person name="Oren A."/>
            <person name="Chaudhuri R.R."/>
            <person name="La Ragione R."/>
            <person name="Hildebrand F."/>
            <person name="Pallen M.J."/>
        </authorList>
    </citation>
    <scope>NUCLEOTIDE SEQUENCE</scope>
    <source>
        <strain evidence="2">ChiBcec6-7307</strain>
    </source>
</reference>
<evidence type="ECO:0000256" key="1">
    <source>
        <dbReference type="SAM" id="Phobius"/>
    </source>
</evidence>
<keyword evidence="1" id="KW-0812">Transmembrane</keyword>
<keyword evidence="1" id="KW-1133">Transmembrane helix</keyword>
<dbReference type="EMBL" id="DVOS01000007">
    <property type="protein sequence ID" value="HIV22448.1"/>
    <property type="molecule type" value="Genomic_DNA"/>
</dbReference>
<protein>
    <submittedName>
        <fullName evidence="2">Uncharacterized protein</fullName>
    </submittedName>
</protein>
<dbReference type="AlphaFoldDB" id="A0A9D1NYS8"/>
<keyword evidence="1" id="KW-0472">Membrane</keyword>